<evidence type="ECO:0000313" key="8">
    <source>
        <dbReference type="Proteomes" id="UP000177652"/>
    </source>
</evidence>
<dbReference type="AlphaFoldDB" id="A0A1F6DWQ2"/>
<dbReference type="GO" id="GO:0008168">
    <property type="term" value="F:methyltransferase activity"/>
    <property type="evidence" value="ECO:0007669"/>
    <property type="project" value="UniProtKB-KW"/>
</dbReference>
<gene>
    <name evidence="7" type="ORF">A3D71_00855</name>
</gene>
<name>A0A1F6DWQ2_9BACT</name>
<feature type="domain" description="SET" evidence="6">
    <location>
        <begin position="24"/>
        <end position="130"/>
    </location>
</feature>
<keyword evidence="4" id="KW-0808">Transferase</keyword>
<evidence type="ECO:0000256" key="4">
    <source>
        <dbReference type="ARBA" id="ARBA00022679"/>
    </source>
</evidence>
<dbReference type="Proteomes" id="UP000177652">
    <property type="component" value="Unassembled WGS sequence"/>
</dbReference>
<comment type="subcellular location">
    <subcellularLocation>
        <location evidence="1">Chromosome</location>
    </subcellularLocation>
</comment>
<evidence type="ECO:0000313" key="7">
    <source>
        <dbReference type="EMBL" id="OGG65710.1"/>
    </source>
</evidence>
<reference evidence="7 8" key="1">
    <citation type="journal article" date="2016" name="Nat. Commun.">
        <title>Thousands of microbial genomes shed light on interconnected biogeochemical processes in an aquifer system.</title>
        <authorList>
            <person name="Anantharaman K."/>
            <person name="Brown C.T."/>
            <person name="Hug L.A."/>
            <person name="Sharon I."/>
            <person name="Castelle C.J."/>
            <person name="Probst A.J."/>
            <person name="Thomas B.C."/>
            <person name="Singh A."/>
            <person name="Wilkins M.J."/>
            <person name="Karaoz U."/>
            <person name="Brodie E.L."/>
            <person name="Williams K.H."/>
            <person name="Hubbard S.S."/>
            <person name="Banfield J.F."/>
        </authorList>
    </citation>
    <scope>NUCLEOTIDE SEQUENCE [LARGE SCALE GENOMIC DNA]</scope>
</reference>
<comment type="caution">
    <text evidence="7">The sequence shown here is derived from an EMBL/GenBank/DDBJ whole genome shotgun (WGS) entry which is preliminary data.</text>
</comment>
<sequence length="151" mass="16787">MVKNRIPTAGTQDLLSNGVKTIDARFEVRKSKPGTGLGLFAISDIQKGEFILEYTGRKIPTAVADTMNKARYLFEIDGNWTIDGSIRSNTARYINHSCDPNTEAEIDDGHIMITAVRAIKKGEELTIDYDTEYFDEFIRPVGCKCESCVSA</sequence>
<dbReference type="InterPro" id="IPR046341">
    <property type="entry name" value="SET_dom_sf"/>
</dbReference>
<evidence type="ECO:0000256" key="2">
    <source>
        <dbReference type="ARBA" id="ARBA00022454"/>
    </source>
</evidence>
<dbReference type="SMART" id="SM00317">
    <property type="entry name" value="SET"/>
    <property type="match status" value="1"/>
</dbReference>
<evidence type="ECO:0000256" key="1">
    <source>
        <dbReference type="ARBA" id="ARBA00004286"/>
    </source>
</evidence>
<organism evidence="7 8">
    <name type="scientific">Candidatus Kaiserbacteria bacterium RIFCSPHIGHO2_02_FULL_55_20</name>
    <dbReference type="NCBI Taxonomy" id="1798497"/>
    <lineage>
        <taxon>Bacteria</taxon>
        <taxon>Candidatus Kaiseribacteriota</taxon>
    </lineage>
</organism>
<keyword evidence="2" id="KW-0158">Chromosome</keyword>
<dbReference type="STRING" id="1798497.A3D71_00855"/>
<proteinExistence type="predicted"/>
<dbReference type="SUPFAM" id="SSF82199">
    <property type="entry name" value="SET domain"/>
    <property type="match status" value="1"/>
</dbReference>
<dbReference type="InterPro" id="IPR050777">
    <property type="entry name" value="SET2_Histone-Lys_MeTrsfase"/>
</dbReference>
<dbReference type="Pfam" id="PF00856">
    <property type="entry name" value="SET"/>
    <property type="match status" value="1"/>
</dbReference>
<dbReference type="InterPro" id="IPR001214">
    <property type="entry name" value="SET_dom"/>
</dbReference>
<dbReference type="EMBL" id="MFLK01000036">
    <property type="protein sequence ID" value="OGG65710.1"/>
    <property type="molecule type" value="Genomic_DNA"/>
</dbReference>
<evidence type="ECO:0000259" key="6">
    <source>
        <dbReference type="PROSITE" id="PS50280"/>
    </source>
</evidence>
<keyword evidence="5" id="KW-0949">S-adenosyl-L-methionine</keyword>
<dbReference type="GO" id="GO:0005694">
    <property type="term" value="C:chromosome"/>
    <property type="evidence" value="ECO:0007669"/>
    <property type="project" value="UniProtKB-SubCell"/>
</dbReference>
<dbReference type="PROSITE" id="PS50280">
    <property type="entry name" value="SET"/>
    <property type="match status" value="1"/>
</dbReference>
<evidence type="ECO:0000256" key="5">
    <source>
        <dbReference type="ARBA" id="ARBA00022691"/>
    </source>
</evidence>
<dbReference type="GO" id="GO:0032259">
    <property type="term" value="P:methylation"/>
    <property type="evidence" value="ECO:0007669"/>
    <property type="project" value="UniProtKB-KW"/>
</dbReference>
<keyword evidence="3" id="KW-0489">Methyltransferase</keyword>
<dbReference type="Gene3D" id="2.170.270.10">
    <property type="entry name" value="SET domain"/>
    <property type="match status" value="1"/>
</dbReference>
<evidence type="ECO:0000256" key="3">
    <source>
        <dbReference type="ARBA" id="ARBA00022603"/>
    </source>
</evidence>
<accession>A0A1F6DWQ2</accession>
<protein>
    <recommendedName>
        <fullName evidence="6">SET domain-containing protein</fullName>
    </recommendedName>
</protein>
<dbReference type="PANTHER" id="PTHR22884">
    <property type="entry name" value="SET DOMAIN PROTEINS"/>
    <property type="match status" value="1"/>
</dbReference>